<protein>
    <submittedName>
        <fullName evidence="1">Uncharacterized protein</fullName>
    </submittedName>
</protein>
<organism evidence="1 2">
    <name type="scientific">Cirrhinus molitorella</name>
    <name type="common">mud carp</name>
    <dbReference type="NCBI Taxonomy" id="172907"/>
    <lineage>
        <taxon>Eukaryota</taxon>
        <taxon>Metazoa</taxon>
        <taxon>Chordata</taxon>
        <taxon>Craniata</taxon>
        <taxon>Vertebrata</taxon>
        <taxon>Euteleostomi</taxon>
        <taxon>Actinopterygii</taxon>
        <taxon>Neopterygii</taxon>
        <taxon>Teleostei</taxon>
        <taxon>Ostariophysi</taxon>
        <taxon>Cypriniformes</taxon>
        <taxon>Cyprinidae</taxon>
        <taxon>Labeoninae</taxon>
        <taxon>Labeonini</taxon>
        <taxon>Cirrhinus</taxon>
    </lineage>
</organism>
<evidence type="ECO:0000313" key="1">
    <source>
        <dbReference type="EMBL" id="KAK2874430.1"/>
    </source>
</evidence>
<comment type="caution">
    <text evidence="1">The sequence shown here is derived from an EMBL/GenBank/DDBJ whole genome shotgun (WGS) entry which is preliminary data.</text>
</comment>
<sequence>MDLIDWGGEFLSCPPVSPVSLLVPSSSPTPIKLLPTLPLLPPPASPATFVLPPLLSDSPSAQPQLTTCAVGVLRAWQSQSASWLEDPSSSPPSPGLRLGPSTLRLHNSFQLPRLHQSLLVHQLRLAPSSLRLRLGRVSPRRHLRTPLLLTAPSHQPSLPPALPQSSAMAFWISAYASVKLSFVIAQEDSGVAAHMNATGTRSPFTANLPEMRDAGGL</sequence>
<proteinExistence type="predicted"/>
<evidence type="ECO:0000313" key="2">
    <source>
        <dbReference type="Proteomes" id="UP001187343"/>
    </source>
</evidence>
<reference evidence="1" key="1">
    <citation type="submission" date="2023-08" db="EMBL/GenBank/DDBJ databases">
        <title>Chromosome-level Genome Assembly of mud carp (Cirrhinus molitorella).</title>
        <authorList>
            <person name="Liu H."/>
        </authorList>
    </citation>
    <scope>NUCLEOTIDE SEQUENCE</scope>
    <source>
        <strain evidence="1">Prfri</strain>
        <tissue evidence="1">Muscle</tissue>
    </source>
</reference>
<dbReference type="EMBL" id="JAUYZG010000021">
    <property type="protein sequence ID" value="KAK2874430.1"/>
    <property type="molecule type" value="Genomic_DNA"/>
</dbReference>
<dbReference type="AlphaFoldDB" id="A0AA88PB02"/>
<dbReference type="Proteomes" id="UP001187343">
    <property type="component" value="Unassembled WGS sequence"/>
</dbReference>
<name>A0AA88PB02_9TELE</name>
<keyword evidence="2" id="KW-1185">Reference proteome</keyword>
<accession>A0AA88PB02</accession>
<gene>
    <name evidence="1" type="ORF">Q8A67_021583</name>
</gene>